<evidence type="ECO:0000256" key="4">
    <source>
        <dbReference type="ARBA" id="ARBA00023004"/>
    </source>
</evidence>
<dbReference type="SUPFAM" id="SSF51905">
    <property type="entry name" value="FAD/NAD(P)-binding domain"/>
    <property type="match status" value="1"/>
</dbReference>
<dbReference type="EMBL" id="JACJKS010000008">
    <property type="protein sequence ID" value="MBM6948461.1"/>
    <property type="molecule type" value="Genomic_DNA"/>
</dbReference>
<organism evidence="6 7">
    <name type="scientific">Mordavella massiliensis</name>
    <dbReference type="NCBI Taxonomy" id="1871024"/>
    <lineage>
        <taxon>Bacteria</taxon>
        <taxon>Bacillati</taxon>
        <taxon>Bacillota</taxon>
        <taxon>Clostridia</taxon>
        <taxon>Eubacteriales</taxon>
        <taxon>Clostridiaceae</taxon>
        <taxon>Mordavella</taxon>
    </lineage>
</organism>
<dbReference type="InterPro" id="IPR036188">
    <property type="entry name" value="FAD/NAD-bd_sf"/>
</dbReference>
<keyword evidence="5" id="KW-0411">Iron-sulfur</keyword>
<dbReference type="Pfam" id="PF12831">
    <property type="entry name" value="FAD_oxidored"/>
    <property type="match status" value="1"/>
</dbReference>
<reference evidence="6" key="1">
    <citation type="submission" date="2020-08" db="EMBL/GenBank/DDBJ databases">
        <authorList>
            <person name="Cejkova D."/>
            <person name="Kubasova T."/>
            <person name="Jahodarova E."/>
            <person name="Rychlik I."/>
        </authorList>
    </citation>
    <scope>NUCLEOTIDE SEQUENCE</scope>
    <source>
        <strain evidence="6">An582</strain>
    </source>
</reference>
<accession>A0A939BH59</accession>
<keyword evidence="4" id="KW-0408">Iron</keyword>
<dbReference type="PANTHER" id="PTHR43498">
    <property type="entry name" value="FERREDOXIN:COB-COM HETERODISULFIDE REDUCTASE SUBUNIT A"/>
    <property type="match status" value="1"/>
</dbReference>
<keyword evidence="3" id="KW-0560">Oxidoreductase</keyword>
<dbReference type="Proteomes" id="UP000705508">
    <property type="component" value="Unassembled WGS sequence"/>
</dbReference>
<sequence length="420" mass="44727">MERKLSYDVVVAGGGTAGVAAAAGAAMAGARTLLIERNPYLGGEATHSGVAAFCGFFTCGGNPVRVVEGAGEMILQEMKALSDTSWNYIVSATGNKNINFHPEYLKCAMDNVLEKTGVTSLFHTRITGVQTDGRKVTCLECADDEGTFLVEAGAFVDTTGDANVVHLAGAQTLWGDENGSVQAATLPFRLSGVDTSCDLTPQAVERAVVQAKEAGIPHLTKEKGFILKREGSDQVAVLLPSTMPAGMDAEELTRMELETRRQVLYYVEAFKKYLHGMENCELTVIGPAIGFRETRRMKGKEVITADDVLARRKRPDGVARAGWKPEIHKDANKMGEYIEVSEGSWFDVPLGALQCESLDNLYGAGRMVSSEQTAHAAVRVMGTCFATGHAAGVAAACQAVRAETSAEAVRAELAKQGALL</sequence>
<evidence type="ECO:0000256" key="3">
    <source>
        <dbReference type="ARBA" id="ARBA00023002"/>
    </source>
</evidence>
<protein>
    <submittedName>
        <fullName evidence="6">FAD-dependent oxidoreductase</fullName>
    </submittedName>
</protein>
<dbReference type="InterPro" id="IPR039650">
    <property type="entry name" value="HdrA-like"/>
</dbReference>
<gene>
    <name evidence="6" type="ORF">H6A20_07290</name>
</gene>
<keyword evidence="2" id="KW-0479">Metal-binding</keyword>
<evidence type="ECO:0000313" key="6">
    <source>
        <dbReference type="EMBL" id="MBM6948461.1"/>
    </source>
</evidence>
<dbReference type="GO" id="GO:0051539">
    <property type="term" value="F:4 iron, 4 sulfur cluster binding"/>
    <property type="evidence" value="ECO:0007669"/>
    <property type="project" value="UniProtKB-KW"/>
</dbReference>
<dbReference type="GO" id="GO:0046872">
    <property type="term" value="F:metal ion binding"/>
    <property type="evidence" value="ECO:0007669"/>
    <property type="project" value="UniProtKB-KW"/>
</dbReference>
<dbReference type="GO" id="GO:0016491">
    <property type="term" value="F:oxidoreductase activity"/>
    <property type="evidence" value="ECO:0007669"/>
    <property type="project" value="UniProtKB-KW"/>
</dbReference>
<dbReference type="Gene3D" id="3.50.50.60">
    <property type="entry name" value="FAD/NAD(P)-binding domain"/>
    <property type="match status" value="1"/>
</dbReference>
<evidence type="ECO:0000313" key="7">
    <source>
        <dbReference type="Proteomes" id="UP000705508"/>
    </source>
</evidence>
<proteinExistence type="predicted"/>
<dbReference type="AlphaFoldDB" id="A0A939BH59"/>
<evidence type="ECO:0000256" key="5">
    <source>
        <dbReference type="ARBA" id="ARBA00023014"/>
    </source>
</evidence>
<comment type="caution">
    <text evidence="6">The sequence shown here is derived from an EMBL/GenBank/DDBJ whole genome shotgun (WGS) entry which is preliminary data.</text>
</comment>
<evidence type="ECO:0000256" key="2">
    <source>
        <dbReference type="ARBA" id="ARBA00022723"/>
    </source>
</evidence>
<name>A0A939BH59_9CLOT</name>
<keyword evidence="1" id="KW-0004">4Fe-4S</keyword>
<dbReference type="PANTHER" id="PTHR43498:SF1">
    <property type="entry name" value="COB--COM HETERODISULFIDE REDUCTASE IRON-SULFUR SUBUNIT A"/>
    <property type="match status" value="1"/>
</dbReference>
<reference evidence="6" key="2">
    <citation type="journal article" date="2021" name="Sci. Rep.">
        <title>The distribution of antibiotic resistance genes in chicken gut microbiota commensals.</title>
        <authorList>
            <person name="Juricova H."/>
            <person name="Matiasovicova J."/>
            <person name="Kubasova T."/>
            <person name="Cejkova D."/>
            <person name="Rychlik I."/>
        </authorList>
    </citation>
    <scope>NUCLEOTIDE SEQUENCE</scope>
    <source>
        <strain evidence="6">An582</strain>
    </source>
</reference>
<evidence type="ECO:0000256" key="1">
    <source>
        <dbReference type="ARBA" id="ARBA00022485"/>
    </source>
</evidence>
<dbReference type="RefSeq" id="WP_204906474.1">
    <property type="nucleotide sequence ID" value="NZ_JACJKS010000008.1"/>
</dbReference>